<proteinExistence type="predicted"/>
<dbReference type="Proteomes" id="UP000062317">
    <property type="component" value="Unassembled WGS sequence"/>
</dbReference>
<comment type="caution">
    <text evidence="1">The sequence shown here is derived from an EMBL/GenBank/DDBJ whole genome shotgun (WGS) entry which is preliminary data.</text>
</comment>
<evidence type="ECO:0000313" key="2">
    <source>
        <dbReference type="Proteomes" id="UP000062317"/>
    </source>
</evidence>
<evidence type="ECO:0000313" key="1">
    <source>
        <dbReference type="EMBL" id="KVV39191.1"/>
    </source>
</evidence>
<reference evidence="1 2" key="1">
    <citation type="submission" date="2015-11" db="EMBL/GenBank/DDBJ databases">
        <title>Expanding the genomic diversity of Burkholderia species for the development of highly accurate diagnostics.</title>
        <authorList>
            <person name="Sahl J."/>
            <person name="Keim P."/>
            <person name="Wagner D."/>
        </authorList>
    </citation>
    <scope>NUCLEOTIDE SEQUENCE [LARGE SCALE GENOMIC DNA]</scope>
    <source>
        <strain evidence="1 2">MSMB1301WGS</strain>
    </source>
</reference>
<dbReference type="EMBL" id="LPEQ01000128">
    <property type="protein sequence ID" value="KVV39191.1"/>
    <property type="molecule type" value="Genomic_DNA"/>
</dbReference>
<accession>A0A106DBP7</accession>
<keyword evidence="2" id="KW-1185">Reference proteome</keyword>
<organism evidence="1 2">
    <name type="scientific">Burkholderia territorii</name>
    <dbReference type="NCBI Taxonomy" id="1503055"/>
    <lineage>
        <taxon>Bacteria</taxon>
        <taxon>Pseudomonadati</taxon>
        <taxon>Pseudomonadota</taxon>
        <taxon>Betaproteobacteria</taxon>
        <taxon>Burkholderiales</taxon>
        <taxon>Burkholderiaceae</taxon>
        <taxon>Burkholderia</taxon>
        <taxon>Burkholderia cepacia complex</taxon>
    </lineage>
</organism>
<name>A0A106DBP7_9BURK</name>
<protein>
    <submittedName>
        <fullName evidence="1">Uncharacterized protein</fullName>
    </submittedName>
</protein>
<dbReference type="AlphaFoldDB" id="A0A106DBP7"/>
<sequence>MARIALLDAADLQKLARLGAALSARESIRLCVSGNDVRDCMRVLGRRTLDSVTTRMFDVDLTPLDRLHQRCDWKRLPLRLAETQRRLVCALCDIVPPAAAQRMRLRFRPGYFNRSTTIDDVRSVVQVLVGMREHAELSARAICIFAC</sequence>
<gene>
    <name evidence="1" type="ORF">WT27_14805</name>
</gene>